<feature type="compositionally biased region" description="Polar residues" evidence="6">
    <location>
        <begin position="309"/>
        <end position="319"/>
    </location>
</feature>
<comment type="caution">
    <text evidence="8">The sequence shown here is derived from an EMBL/GenBank/DDBJ whole genome shotgun (WGS) entry which is preliminary data.</text>
</comment>
<dbReference type="FunCoup" id="K0KNN8">
    <property type="interactions" value="70"/>
</dbReference>
<feature type="transmembrane region" description="Helical" evidence="7">
    <location>
        <begin position="202"/>
        <end position="218"/>
    </location>
</feature>
<proteinExistence type="inferred from homology"/>
<comment type="subcellular location">
    <subcellularLocation>
        <location evidence="1">Membrane</location>
        <topology evidence="1">Multi-pass membrane protein</topology>
    </subcellularLocation>
</comment>
<evidence type="ECO:0000256" key="1">
    <source>
        <dbReference type="ARBA" id="ARBA00004141"/>
    </source>
</evidence>
<feature type="transmembrane region" description="Helical" evidence="7">
    <location>
        <begin position="171"/>
        <end position="190"/>
    </location>
</feature>
<dbReference type="CDD" id="cd15239">
    <property type="entry name" value="7tm_YRO2_fungal-like"/>
    <property type="match status" value="1"/>
</dbReference>
<name>K0KNN8_WICCF</name>
<evidence type="ECO:0000313" key="9">
    <source>
        <dbReference type="Proteomes" id="UP000009328"/>
    </source>
</evidence>
<dbReference type="SUPFAM" id="SSF81321">
    <property type="entry name" value="Family A G protein-coupled receptor-like"/>
    <property type="match status" value="1"/>
</dbReference>
<dbReference type="HOGENOM" id="CLU_054785_1_1_1"/>
<evidence type="ECO:0000256" key="2">
    <source>
        <dbReference type="ARBA" id="ARBA00008130"/>
    </source>
</evidence>
<comment type="similarity">
    <text evidence="2">Belongs to the archaeal/bacterial/fungal opsin family.</text>
</comment>
<dbReference type="Gene3D" id="1.20.1070.10">
    <property type="entry name" value="Rhodopsin 7-helix transmembrane proteins"/>
    <property type="match status" value="1"/>
</dbReference>
<evidence type="ECO:0000256" key="6">
    <source>
        <dbReference type="SAM" id="MobiDB-lite"/>
    </source>
</evidence>
<gene>
    <name evidence="8" type="ORF">BN7_3316</name>
</gene>
<accession>K0KNN8</accession>
<feature type="transmembrane region" description="Helical" evidence="7">
    <location>
        <begin position="109"/>
        <end position="129"/>
    </location>
</feature>
<keyword evidence="3 7" id="KW-0812">Transmembrane</keyword>
<dbReference type="EMBL" id="CAIF01000089">
    <property type="protein sequence ID" value="CCH43762.1"/>
    <property type="molecule type" value="Genomic_DNA"/>
</dbReference>
<dbReference type="InterPro" id="IPR001425">
    <property type="entry name" value="Arc/bac/fun_rhodopsins"/>
</dbReference>
<dbReference type="InParanoid" id="K0KNN8"/>
<evidence type="ECO:0000313" key="8">
    <source>
        <dbReference type="EMBL" id="CCH43762.1"/>
    </source>
</evidence>
<dbReference type="AlphaFoldDB" id="K0KNN8"/>
<sequence length="319" mass="35905">MAGNQAVEINPANLGIGITDHGSDWFWTVFSIFGLNSLIHAGFYIIYNRSKNSDSKYKSLAHVAPLGISAILAYTYYTLASNLGWTGVETEFNHIEIDDNVRQIFYARYIGWFLSFPLLFYQFEFNLLSQNILTSADFFQIFNKLFLTIASTEVFVLGLLIGSLIKSTYKWGYWTFGVSAQIFTIIVFTTKQFNSNNGSKSLLSKLLIPFFIIVYILYPVNWGLSEGGNVIQPDSEGVFYGVLDLVLFWLTPYALIFDSRKNGLFVDSNNLPNTNNGNNDLEKQVETPELRASGETEVNPTEDQDAGQLETQRPANTNA</sequence>
<feature type="transmembrane region" description="Helical" evidence="7">
    <location>
        <begin position="59"/>
        <end position="77"/>
    </location>
</feature>
<feature type="compositionally biased region" description="Basic and acidic residues" evidence="6">
    <location>
        <begin position="280"/>
        <end position="294"/>
    </location>
</feature>
<dbReference type="Pfam" id="PF01036">
    <property type="entry name" value="Bac_rhodopsin"/>
    <property type="match status" value="1"/>
</dbReference>
<dbReference type="PANTHER" id="PTHR28286:SF1">
    <property type="entry name" value="30 KDA HEAT SHOCK PROTEIN-RELATED"/>
    <property type="match status" value="1"/>
</dbReference>
<evidence type="ECO:0000256" key="3">
    <source>
        <dbReference type="ARBA" id="ARBA00022692"/>
    </source>
</evidence>
<dbReference type="eggNOG" id="ENOG502QZWT">
    <property type="taxonomic scope" value="Eukaryota"/>
</dbReference>
<keyword evidence="5 7" id="KW-0472">Membrane</keyword>
<feature type="compositionally biased region" description="Low complexity" evidence="6">
    <location>
        <begin position="269"/>
        <end position="279"/>
    </location>
</feature>
<reference evidence="8 9" key="1">
    <citation type="journal article" date="2012" name="Eukaryot. Cell">
        <title>Draft genome sequence of Wickerhamomyces ciferrii NRRL Y-1031 F-60-10.</title>
        <authorList>
            <person name="Schneider J."/>
            <person name="Andrea H."/>
            <person name="Blom J."/>
            <person name="Jaenicke S."/>
            <person name="Ruckert C."/>
            <person name="Schorsch C."/>
            <person name="Szczepanowski R."/>
            <person name="Farwick M."/>
            <person name="Goesmann A."/>
            <person name="Puhler A."/>
            <person name="Schaffer S."/>
            <person name="Tauch A."/>
            <person name="Kohler T."/>
            <person name="Brinkrolf K."/>
        </authorList>
    </citation>
    <scope>NUCLEOTIDE SEQUENCE [LARGE SCALE GENOMIC DNA]</scope>
    <source>
        <strain evidence="9">ATCC 14091 / BCRC 22168 / CBS 111 / JCM 3599 / NBRC 0793 / NRRL Y-1031 F-60-10</strain>
    </source>
</reference>
<keyword evidence="4 7" id="KW-1133">Transmembrane helix</keyword>
<feature type="transmembrane region" description="Helical" evidence="7">
    <location>
        <begin position="141"/>
        <end position="165"/>
    </location>
</feature>
<dbReference type="PANTHER" id="PTHR28286">
    <property type="match status" value="1"/>
</dbReference>
<dbReference type="Proteomes" id="UP000009328">
    <property type="component" value="Unassembled WGS sequence"/>
</dbReference>
<feature type="transmembrane region" description="Helical" evidence="7">
    <location>
        <begin position="25"/>
        <end position="47"/>
    </location>
</feature>
<protein>
    <submittedName>
        <fullName evidence="8">Membrane protein</fullName>
    </submittedName>
</protein>
<dbReference type="GO" id="GO:0005783">
    <property type="term" value="C:endoplasmic reticulum"/>
    <property type="evidence" value="ECO:0007669"/>
    <property type="project" value="TreeGrafter"/>
</dbReference>
<dbReference type="GO" id="GO:0005886">
    <property type="term" value="C:plasma membrane"/>
    <property type="evidence" value="ECO:0007669"/>
    <property type="project" value="TreeGrafter"/>
</dbReference>
<keyword evidence="9" id="KW-1185">Reference proteome</keyword>
<evidence type="ECO:0000256" key="7">
    <source>
        <dbReference type="SAM" id="Phobius"/>
    </source>
</evidence>
<evidence type="ECO:0000256" key="5">
    <source>
        <dbReference type="ARBA" id="ARBA00023136"/>
    </source>
</evidence>
<dbReference type="InterPro" id="IPR043476">
    <property type="entry name" value="Yro2-like_7TM"/>
</dbReference>
<evidence type="ECO:0000256" key="4">
    <source>
        <dbReference type="ARBA" id="ARBA00022989"/>
    </source>
</evidence>
<organism evidence="8 9">
    <name type="scientific">Wickerhamomyces ciferrii (strain ATCC 14091 / BCRC 22168 / CBS 111 / JCM 3599 / NBRC 0793 / NRRL Y-1031 F-60-10)</name>
    <name type="common">Yeast</name>
    <name type="synonym">Pichia ciferrii</name>
    <dbReference type="NCBI Taxonomy" id="1206466"/>
    <lineage>
        <taxon>Eukaryota</taxon>
        <taxon>Fungi</taxon>
        <taxon>Dikarya</taxon>
        <taxon>Ascomycota</taxon>
        <taxon>Saccharomycotina</taxon>
        <taxon>Saccharomycetes</taxon>
        <taxon>Phaffomycetales</taxon>
        <taxon>Wickerhamomycetaceae</taxon>
        <taxon>Wickerhamomyces</taxon>
    </lineage>
</organism>
<feature type="transmembrane region" description="Helical" evidence="7">
    <location>
        <begin position="238"/>
        <end position="256"/>
    </location>
</feature>
<feature type="region of interest" description="Disordered" evidence="6">
    <location>
        <begin position="268"/>
        <end position="319"/>
    </location>
</feature>
<dbReference type="SMART" id="SM01021">
    <property type="entry name" value="Bac_rhodopsin"/>
    <property type="match status" value="1"/>
</dbReference>